<name>A0ACC1HA48_9FUNG</name>
<dbReference type="EMBL" id="JAMZIH010008235">
    <property type="protein sequence ID" value="KAJ1672528.1"/>
    <property type="molecule type" value="Genomic_DNA"/>
</dbReference>
<comment type="caution">
    <text evidence="1">The sequence shown here is derived from an EMBL/GenBank/DDBJ whole genome shotgun (WGS) entry which is preliminary data.</text>
</comment>
<organism evidence="1 2">
    <name type="scientific">Spiromyces aspiralis</name>
    <dbReference type="NCBI Taxonomy" id="68401"/>
    <lineage>
        <taxon>Eukaryota</taxon>
        <taxon>Fungi</taxon>
        <taxon>Fungi incertae sedis</taxon>
        <taxon>Zoopagomycota</taxon>
        <taxon>Kickxellomycotina</taxon>
        <taxon>Kickxellomycetes</taxon>
        <taxon>Kickxellales</taxon>
        <taxon>Kickxellaceae</taxon>
        <taxon>Spiromyces</taxon>
    </lineage>
</organism>
<dbReference type="Proteomes" id="UP001145114">
    <property type="component" value="Unassembled WGS sequence"/>
</dbReference>
<proteinExistence type="predicted"/>
<evidence type="ECO:0000313" key="2">
    <source>
        <dbReference type="Proteomes" id="UP001145114"/>
    </source>
</evidence>
<sequence>MFNIRQTALAAIFVMWGIASAAPPKQASPSHQYCSNGSSSPGCSKNEGGKHTGWYICPDGANSQPTYHFCDAGYICDLARLKASPNGDPCVR</sequence>
<keyword evidence="2" id="KW-1185">Reference proteome</keyword>
<feature type="non-terminal residue" evidence="1">
    <location>
        <position position="92"/>
    </location>
</feature>
<gene>
    <name evidence="1" type="ORF">EV182_007000</name>
</gene>
<evidence type="ECO:0000313" key="1">
    <source>
        <dbReference type="EMBL" id="KAJ1672528.1"/>
    </source>
</evidence>
<reference evidence="1" key="1">
    <citation type="submission" date="2022-06" db="EMBL/GenBank/DDBJ databases">
        <title>Phylogenomic reconstructions and comparative analyses of Kickxellomycotina fungi.</title>
        <authorList>
            <person name="Reynolds N.K."/>
            <person name="Stajich J.E."/>
            <person name="Barry K."/>
            <person name="Grigoriev I.V."/>
            <person name="Crous P."/>
            <person name="Smith M.E."/>
        </authorList>
    </citation>
    <scope>NUCLEOTIDE SEQUENCE</scope>
    <source>
        <strain evidence="1">RSA 2271</strain>
    </source>
</reference>
<accession>A0ACC1HA48</accession>
<protein>
    <submittedName>
        <fullName evidence="1">Uncharacterized protein</fullName>
    </submittedName>
</protein>